<dbReference type="Gene3D" id="3.10.450.310">
    <property type="match status" value="1"/>
</dbReference>
<dbReference type="AlphaFoldDB" id="A0A242A3I1"/>
<keyword evidence="3" id="KW-1185">Reference proteome</keyword>
<feature type="transmembrane region" description="Helical" evidence="1">
    <location>
        <begin position="7"/>
        <end position="27"/>
    </location>
</feature>
<comment type="caution">
    <text evidence="2">The sequence shown here is derived from an EMBL/GenBank/DDBJ whole genome shotgun (WGS) entry which is preliminary data.</text>
</comment>
<keyword evidence="1" id="KW-0812">Transmembrane</keyword>
<evidence type="ECO:0000313" key="2">
    <source>
        <dbReference type="EMBL" id="OTN75595.1"/>
    </source>
</evidence>
<dbReference type="STRING" id="1834191.A5886_000670"/>
<gene>
    <name evidence="2" type="ORF">A5886_000670</name>
</gene>
<name>A0A242A3I1_9ENTE</name>
<evidence type="ECO:0000256" key="1">
    <source>
        <dbReference type="SAM" id="Phobius"/>
    </source>
</evidence>
<organism evidence="2 3">
    <name type="scientific">Candidatus Enterococcus testudinis</name>
    <dbReference type="NCBI Taxonomy" id="1834191"/>
    <lineage>
        <taxon>Bacteria</taxon>
        <taxon>Bacillati</taxon>
        <taxon>Bacillota</taxon>
        <taxon>Bacilli</taxon>
        <taxon>Lactobacillales</taxon>
        <taxon>Enterococcaceae</taxon>
        <taxon>Enterococcus</taxon>
    </lineage>
</organism>
<proteinExistence type="predicted"/>
<sequence length="436" mass="49820">MRISEKVMRLGLILMIALSFYFSYMIWLNPTGNSSVSDDPDTTVNPSVQTYKQKSDLFLPLYLTWQDDDVIKETNSETLIREIQGEIDQGTISDLVVNTYDDEADFTKAVTLSQGISLNYYTSFYLNDYAETFEMDISFQNKEDGSDLPFTRIHFDLDSDAIQFIDLDKMRIIEGTIDWDKSEVKSLLADNPREWTAMQQDEIQDSNQFYTQDTIKLKKYSYYSSTQSQSLFREAFFNYPKDVKINDDSVDTYYYEGGQNMTVMQDQQLVKFETTIAESEEADLAMLSADYITRLGNNFGTIRYFDQLDKHLEYRVFVEGYPVFSSGSQGVINVAFSDSGQTGSREMSISASLNAIQVPIPSDTEVELPSSLTVKENLLAAGAENDQLAQIIVGYQWGEIKDAPLVNLTPAWYINYDAQWISYDSLLDKLAEKEEN</sequence>
<dbReference type="InterPro" id="IPR042274">
    <property type="entry name" value="YycH/YycI_2"/>
</dbReference>
<dbReference type="OrthoDB" id="2382185at2"/>
<dbReference type="EMBL" id="NGKU01000001">
    <property type="protein sequence ID" value="OTN75595.1"/>
    <property type="molecule type" value="Genomic_DNA"/>
</dbReference>
<dbReference type="Proteomes" id="UP000195043">
    <property type="component" value="Unassembled WGS sequence"/>
</dbReference>
<keyword evidence="1" id="KW-1133">Transmembrane helix</keyword>
<dbReference type="RefSeq" id="WP_086273638.1">
    <property type="nucleotide sequence ID" value="NZ_NGKU01000001.1"/>
</dbReference>
<dbReference type="CDD" id="cd15787">
    <property type="entry name" value="YycH_N"/>
    <property type="match status" value="1"/>
</dbReference>
<evidence type="ECO:0000313" key="3">
    <source>
        <dbReference type="Proteomes" id="UP000195043"/>
    </source>
</evidence>
<accession>A0A242A3I1</accession>
<protein>
    <submittedName>
        <fullName evidence="2">Uncharacterized protein</fullName>
    </submittedName>
</protein>
<reference evidence="2 3" key="1">
    <citation type="submission" date="2017-05" db="EMBL/GenBank/DDBJ databases">
        <title>The Genome Sequence of Enterococcus sp. 8G7_MSG3316.</title>
        <authorList>
            <consortium name="The Broad Institute Genomics Platform"/>
            <consortium name="The Broad Institute Genomic Center for Infectious Diseases"/>
            <person name="Earl A."/>
            <person name="Manson A."/>
            <person name="Schwartman J."/>
            <person name="Gilmore M."/>
            <person name="Abouelleil A."/>
            <person name="Cao P."/>
            <person name="Chapman S."/>
            <person name="Cusick C."/>
            <person name="Shea T."/>
            <person name="Young S."/>
            <person name="Neafsey D."/>
            <person name="Nusbaum C."/>
            <person name="Birren B."/>
        </authorList>
    </citation>
    <scope>NUCLEOTIDE SEQUENCE [LARGE SCALE GENOMIC DNA]</scope>
    <source>
        <strain evidence="2 3">8G7_MSG3316</strain>
    </source>
</reference>
<keyword evidence="1" id="KW-0472">Membrane</keyword>
<dbReference type="Gene3D" id="3.30.310.160">
    <property type="entry name" value="YycH protein, domain 2"/>
    <property type="match status" value="1"/>
</dbReference>